<dbReference type="GeneTree" id="ENSGT01020000230354"/>
<dbReference type="Gene3D" id="2.30.29.30">
    <property type="entry name" value="Pleckstrin-homology domain (PH domain)/Phosphotyrosine-binding domain (PTB)"/>
    <property type="match status" value="1"/>
</dbReference>
<comment type="subcellular location">
    <subcellularLocation>
        <location evidence="1">Cell membrane</location>
        <topology evidence="1">Peripheral membrane protein</topology>
    </subcellularLocation>
</comment>
<dbReference type="GO" id="GO:1902017">
    <property type="term" value="P:regulation of cilium assembly"/>
    <property type="evidence" value="ECO:0007669"/>
    <property type="project" value="Ensembl"/>
</dbReference>
<dbReference type="GO" id="GO:0090504">
    <property type="term" value="P:epiboly"/>
    <property type="evidence" value="ECO:0007669"/>
    <property type="project" value="Ensembl"/>
</dbReference>
<dbReference type="InterPro" id="IPR011993">
    <property type="entry name" value="PH-like_dom_sf"/>
</dbReference>
<dbReference type="InParanoid" id="A0A4W6F350"/>
<evidence type="ECO:0000259" key="6">
    <source>
        <dbReference type="PROSITE" id="PS50057"/>
    </source>
</evidence>
<dbReference type="SUPFAM" id="SSF54236">
    <property type="entry name" value="Ubiquitin-like"/>
    <property type="match status" value="1"/>
</dbReference>
<dbReference type="InterPro" id="IPR029071">
    <property type="entry name" value="Ubiquitin-like_domsf"/>
</dbReference>
<dbReference type="SMART" id="SM00295">
    <property type="entry name" value="B41"/>
    <property type="match status" value="1"/>
</dbReference>
<dbReference type="Pfam" id="PF20492">
    <property type="entry name" value="ERM_helical"/>
    <property type="match status" value="1"/>
</dbReference>
<dbReference type="GO" id="GO:0060271">
    <property type="term" value="P:cilium assembly"/>
    <property type="evidence" value="ECO:0007669"/>
    <property type="project" value="Ensembl"/>
</dbReference>
<feature type="binding site" evidence="4">
    <location>
        <begin position="69"/>
        <end position="72"/>
    </location>
    <ligand>
        <name>a 1,2-diacyl-sn-glycero-3-phospho-(1D-myo-inositol)</name>
        <dbReference type="ChEBI" id="CHEBI:57880"/>
    </ligand>
</feature>
<feature type="binding site" evidence="4">
    <location>
        <position position="265"/>
    </location>
    <ligand>
        <name>a 1,2-diacyl-sn-glycero-3-phospho-(1D-myo-inositol)</name>
        <dbReference type="ChEBI" id="CHEBI:57880"/>
    </ligand>
</feature>
<dbReference type="GO" id="GO:0003779">
    <property type="term" value="F:actin binding"/>
    <property type="evidence" value="ECO:0007669"/>
    <property type="project" value="InterPro"/>
</dbReference>
<dbReference type="InterPro" id="IPR046810">
    <property type="entry name" value="ERM_helical"/>
</dbReference>
<dbReference type="SUPFAM" id="SSF48678">
    <property type="entry name" value="Moesin tail domain"/>
    <property type="match status" value="1"/>
</dbReference>
<reference evidence="7" key="2">
    <citation type="submission" date="2025-08" db="UniProtKB">
        <authorList>
            <consortium name="Ensembl"/>
        </authorList>
    </citation>
    <scope>IDENTIFICATION</scope>
</reference>
<evidence type="ECO:0000256" key="2">
    <source>
        <dbReference type="ARBA" id="ARBA00022475"/>
    </source>
</evidence>
<dbReference type="InterPro" id="IPR000299">
    <property type="entry name" value="FERM_domain"/>
</dbReference>
<dbReference type="PROSITE" id="PS00660">
    <property type="entry name" value="FERM_1"/>
    <property type="match status" value="1"/>
</dbReference>
<dbReference type="InterPro" id="IPR014352">
    <property type="entry name" value="FERM/acyl-CoA-bd_prot_sf"/>
</dbReference>
<dbReference type="Ensembl" id="ENSLCAT00010045631.1">
    <property type="protein sequence ID" value="ENSLCAP00010044527.1"/>
    <property type="gene ID" value="ENSLCAG00010020689.1"/>
</dbReference>
<dbReference type="FunFam" id="3.10.20.90:FF:000013">
    <property type="entry name" value="radixin isoform X1"/>
    <property type="match status" value="1"/>
</dbReference>
<dbReference type="PROSITE" id="PS00661">
    <property type="entry name" value="FERM_2"/>
    <property type="match status" value="1"/>
</dbReference>
<evidence type="ECO:0000256" key="4">
    <source>
        <dbReference type="PIRSR" id="PIRSR002305-1"/>
    </source>
</evidence>
<organism evidence="7 8">
    <name type="scientific">Lates calcarifer</name>
    <name type="common">Barramundi</name>
    <name type="synonym">Holocentrus calcarifer</name>
    <dbReference type="NCBI Taxonomy" id="8187"/>
    <lineage>
        <taxon>Eukaryota</taxon>
        <taxon>Metazoa</taxon>
        <taxon>Chordata</taxon>
        <taxon>Craniata</taxon>
        <taxon>Vertebrata</taxon>
        <taxon>Euteleostomi</taxon>
        <taxon>Actinopterygii</taxon>
        <taxon>Neopterygii</taxon>
        <taxon>Teleostei</taxon>
        <taxon>Neoteleostei</taxon>
        <taxon>Acanthomorphata</taxon>
        <taxon>Carangaria</taxon>
        <taxon>Carangaria incertae sedis</taxon>
        <taxon>Centropomidae</taxon>
        <taxon>Lates</taxon>
    </lineage>
</organism>
<dbReference type="Pfam" id="PF00373">
    <property type="entry name" value="FERM_M"/>
    <property type="match status" value="1"/>
</dbReference>
<dbReference type="CDD" id="cd17187">
    <property type="entry name" value="FERM_F1_ERM"/>
    <property type="match status" value="1"/>
</dbReference>
<dbReference type="PANTHER" id="PTHR23281">
    <property type="entry name" value="MERLIN/MOESIN/EZRIN/RADIXIN"/>
    <property type="match status" value="1"/>
</dbReference>
<dbReference type="InterPro" id="IPR018979">
    <property type="entry name" value="FERM_N"/>
</dbReference>
<dbReference type="InterPro" id="IPR008954">
    <property type="entry name" value="Moesin_tail_sf"/>
</dbReference>
<dbReference type="FunFam" id="1.20.80.10:FF:000002">
    <property type="entry name" value="radixin isoform X1"/>
    <property type="match status" value="1"/>
</dbReference>
<dbReference type="Pfam" id="PF09379">
    <property type="entry name" value="FERM_N"/>
    <property type="match status" value="1"/>
</dbReference>
<feature type="compositionally biased region" description="Basic and acidic residues" evidence="5">
    <location>
        <begin position="488"/>
        <end position="506"/>
    </location>
</feature>
<dbReference type="PIRSF" id="PIRSF002305">
    <property type="entry name" value="ERM"/>
    <property type="match status" value="1"/>
</dbReference>
<keyword evidence="2" id="KW-1003">Cell membrane</keyword>
<feature type="compositionally biased region" description="Polar residues" evidence="5">
    <location>
        <begin position="507"/>
        <end position="518"/>
    </location>
</feature>
<gene>
    <name evidence="7" type="primary">EZR</name>
</gene>
<dbReference type="PRINTS" id="PR00935">
    <property type="entry name" value="BAND41"/>
</dbReference>
<proteinExistence type="predicted"/>
<dbReference type="GO" id="GO:0035850">
    <property type="term" value="P:epithelial cell differentiation involved in kidney development"/>
    <property type="evidence" value="ECO:0007669"/>
    <property type="project" value="Ensembl"/>
</dbReference>
<evidence type="ECO:0000256" key="3">
    <source>
        <dbReference type="ARBA" id="ARBA00023136"/>
    </source>
</evidence>
<sequence>YPEPPEILSSLQSVNVRVTTMDAELEFAIQPSTTGKQLFDQVVKTIGLREVWYFGLQYMDGKGYYTWLKLDKKVSSQDVKKENPLQFKFRAKFFPEDVSEELIQDITQKLFFLQVKESILSDEVYCPPETAVLLASYSVQAKFGDYNKEVHRPGYLLSERLLPHRVLEQHKLSREQWEERIQVWHEEHHGMLKEDAMLEYLKIAQDLEMYGVNYFDIKNKKGTELWLGVDALGLNIYEKNDNLCPFISKTQWDFVFYAPRLRINKRILQLCMGNHELYMRRRKPDTIEVQQMKAQAREEKQQKQMERAQLENEKKKREAIEKEKEQMEREKQDLMMRLYQYEEKTRKDLQDQLQRAMALEQERRRAEEEAARLEAERQAALLAKEELARQAEDQKKSQEQLAAELAEHTAKITLLEEAKRRKEEEADTWQLRAKEAQDDLVKTKEELHMVMTAPPPPPPPPMYDHLDDNSDSEENASTHSADLQTEGINDHRNEEDRLTEAEKNERVQNQLKTLTSELAQMRDESKNTQNDILHSENVRAGRDKYKTLRQIRQGNTKQRIDEFEAL</sequence>
<dbReference type="SUPFAM" id="SSF47031">
    <property type="entry name" value="Second domain of FERM"/>
    <property type="match status" value="1"/>
</dbReference>
<feature type="compositionally biased region" description="Pro residues" evidence="5">
    <location>
        <begin position="453"/>
        <end position="462"/>
    </location>
</feature>
<dbReference type="GO" id="GO:0005886">
    <property type="term" value="C:plasma membrane"/>
    <property type="evidence" value="ECO:0007669"/>
    <property type="project" value="UniProtKB-SubCell"/>
</dbReference>
<protein>
    <submittedName>
        <fullName evidence="7">Ezrin b</fullName>
    </submittedName>
</protein>
<feature type="region of interest" description="Disordered" evidence="5">
    <location>
        <begin position="450"/>
        <end position="544"/>
    </location>
</feature>
<evidence type="ECO:0000313" key="8">
    <source>
        <dbReference type="Proteomes" id="UP000314980"/>
    </source>
</evidence>
<dbReference type="GO" id="GO:0042074">
    <property type="term" value="P:cell migration involved in gastrulation"/>
    <property type="evidence" value="ECO:0007669"/>
    <property type="project" value="Ensembl"/>
</dbReference>
<dbReference type="Gene3D" id="3.10.20.90">
    <property type="entry name" value="Phosphatidylinositol 3-kinase Catalytic Subunit, Chain A, domain 1"/>
    <property type="match status" value="1"/>
</dbReference>
<accession>A0A4W6F350</accession>
<dbReference type="PROSITE" id="PS50057">
    <property type="entry name" value="FERM_3"/>
    <property type="match status" value="1"/>
</dbReference>
<dbReference type="FunFam" id="1.20.5.450:FF:000001">
    <property type="entry name" value="radixin isoform X2"/>
    <property type="match status" value="1"/>
</dbReference>
<dbReference type="InterPro" id="IPR019749">
    <property type="entry name" value="Band_41_domain"/>
</dbReference>
<dbReference type="InterPro" id="IPR018980">
    <property type="entry name" value="FERM_PH-like_C"/>
</dbReference>
<evidence type="ECO:0000256" key="1">
    <source>
        <dbReference type="ARBA" id="ARBA00004202"/>
    </source>
</evidence>
<keyword evidence="3" id="KW-0472">Membrane</keyword>
<dbReference type="AlphaFoldDB" id="A0A4W6F350"/>
<feature type="domain" description="FERM" evidence="6">
    <location>
        <begin position="14"/>
        <end position="320"/>
    </location>
</feature>
<dbReference type="InterPro" id="IPR035963">
    <property type="entry name" value="FERM_2"/>
</dbReference>
<keyword evidence="8" id="KW-1185">Reference proteome</keyword>
<feature type="compositionally biased region" description="Polar residues" evidence="5">
    <location>
        <begin position="475"/>
        <end position="487"/>
    </location>
</feature>
<reference evidence="8" key="1">
    <citation type="submission" date="2015-09" db="EMBL/GenBank/DDBJ databases">
        <authorList>
            <person name="Sai Rama Sridatta P."/>
        </authorList>
    </citation>
    <scope>NUCLEOTIDE SEQUENCE [LARGE SCALE GENOMIC DNA]</scope>
</reference>
<dbReference type="SUPFAM" id="SSF50729">
    <property type="entry name" value="PH domain-like"/>
    <property type="match status" value="1"/>
</dbReference>
<feature type="region of interest" description="Disordered" evidence="5">
    <location>
        <begin position="297"/>
        <end position="329"/>
    </location>
</feature>
<dbReference type="InterPro" id="IPR011259">
    <property type="entry name" value="ERM_C_dom"/>
</dbReference>
<dbReference type="SMART" id="SM01196">
    <property type="entry name" value="FERM_C"/>
    <property type="match status" value="1"/>
</dbReference>
<dbReference type="Proteomes" id="UP000314980">
    <property type="component" value="Unassembled WGS sequence"/>
</dbReference>
<dbReference type="Gene3D" id="1.20.5.450">
    <property type="match status" value="1"/>
</dbReference>
<dbReference type="PRINTS" id="PR00661">
    <property type="entry name" value="ERMFAMILY"/>
</dbReference>
<dbReference type="STRING" id="8187.ENSLCAP00010044527"/>
<dbReference type="Pfam" id="PF00769">
    <property type="entry name" value="ERM_C"/>
    <property type="match status" value="1"/>
</dbReference>
<dbReference type="Gene3D" id="6.10.360.10">
    <property type="match status" value="1"/>
</dbReference>
<dbReference type="Gene3D" id="1.20.80.10">
    <property type="match status" value="1"/>
</dbReference>
<feature type="compositionally biased region" description="Basic and acidic residues" evidence="5">
    <location>
        <begin position="533"/>
        <end position="544"/>
    </location>
</feature>
<reference evidence="7" key="3">
    <citation type="submission" date="2025-09" db="UniProtKB">
        <authorList>
            <consortium name="Ensembl"/>
        </authorList>
    </citation>
    <scope>IDENTIFICATION</scope>
</reference>
<evidence type="ECO:0000256" key="5">
    <source>
        <dbReference type="SAM" id="MobiDB-lite"/>
    </source>
</evidence>
<dbReference type="CDD" id="cd14473">
    <property type="entry name" value="FERM_B-lobe"/>
    <property type="match status" value="1"/>
</dbReference>
<name>A0A4W6F350_LATCA</name>
<dbReference type="InterPro" id="IPR019748">
    <property type="entry name" value="FERM_central"/>
</dbReference>
<dbReference type="InterPro" id="IPR000798">
    <property type="entry name" value="Ez/rad/moesin-like"/>
</dbReference>
<dbReference type="InterPro" id="IPR019747">
    <property type="entry name" value="FERM_CS"/>
</dbReference>
<dbReference type="InterPro" id="IPR011174">
    <property type="entry name" value="ERM"/>
</dbReference>
<evidence type="ECO:0000313" key="7">
    <source>
        <dbReference type="Ensembl" id="ENSLCAP00010044527.1"/>
    </source>
</evidence>